<comment type="caution">
    <text evidence="2">The sequence shown here is derived from an EMBL/GenBank/DDBJ whole genome shotgun (WGS) entry which is preliminary data.</text>
</comment>
<sequence length="276" mass="30222">MKGIFVKFSLSVLLILVSALFSLEANASYKLCVKKEVSNDGIAWFDANTQAEAVVISDTAHFRFTVIKCPESNGGFVDLTLEDPMLNISEPLEDLAFGFNDPTDRGFTTEVVGFCAGETGYKENIMTVTGLPSLHPELGYQSYSDNAWAYCEDTPVGGDGCTPGYWKQDHHLDSWPVDTNISFYEVFGRSIEIKIKKQGKIYEPSLLQALNASGGQVNMAARHAAAAYLNAMANGVNYDMTANAVIEAFQTSFDNNNYGVLIQNLVDFNEQGCPLN</sequence>
<dbReference type="EMBL" id="VIKR01000006">
    <property type="protein sequence ID" value="TQV71622.1"/>
    <property type="molecule type" value="Genomic_DNA"/>
</dbReference>
<evidence type="ECO:0000313" key="3">
    <source>
        <dbReference type="Proteomes" id="UP000317839"/>
    </source>
</evidence>
<dbReference type="RefSeq" id="WP_142944021.1">
    <property type="nucleotide sequence ID" value="NZ_VIKR01000006.1"/>
</dbReference>
<reference evidence="2 3" key="1">
    <citation type="submission" date="2019-06" db="EMBL/GenBank/DDBJ databases">
        <title>Draft genome of Aliikangiella marina GYP-15.</title>
        <authorList>
            <person name="Wang G."/>
        </authorList>
    </citation>
    <scope>NUCLEOTIDE SEQUENCE [LARGE SCALE GENOMIC DNA]</scope>
    <source>
        <strain evidence="2 3">GYP-15</strain>
    </source>
</reference>
<protein>
    <submittedName>
        <fullName evidence="2">Uncharacterized protein</fullName>
    </submittedName>
</protein>
<accession>A0A545T325</accession>
<keyword evidence="3" id="KW-1185">Reference proteome</keyword>
<feature type="signal peptide" evidence="1">
    <location>
        <begin position="1"/>
        <end position="27"/>
    </location>
</feature>
<proteinExistence type="predicted"/>
<evidence type="ECO:0000256" key="1">
    <source>
        <dbReference type="SAM" id="SignalP"/>
    </source>
</evidence>
<evidence type="ECO:0000313" key="2">
    <source>
        <dbReference type="EMBL" id="TQV71622.1"/>
    </source>
</evidence>
<dbReference type="Proteomes" id="UP000317839">
    <property type="component" value="Unassembled WGS sequence"/>
</dbReference>
<gene>
    <name evidence="2" type="ORF">FLL45_20955</name>
</gene>
<dbReference type="OrthoDB" id="6195511at2"/>
<feature type="chain" id="PRO_5021819033" evidence="1">
    <location>
        <begin position="28"/>
        <end position="276"/>
    </location>
</feature>
<organism evidence="2 3">
    <name type="scientific">Aliikangiella marina</name>
    <dbReference type="NCBI Taxonomy" id="1712262"/>
    <lineage>
        <taxon>Bacteria</taxon>
        <taxon>Pseudomonadati</taxon>
        <taxon>Pseudomonadota</taxon>
        <taxon>Gammaproteobacteria</taxon>
        <taxon>Oceanospirillales</taxon>
        <taxon>Pleioneaceae</taxon>
        <taxon>Aliikangiella</taxon>
    </lineage>
</organism>
<dbReference type="AlphaFoldDB" id="A0A545T325"/>
<keyword evidence="1" id="KW-0732">Signal</keyword>
<name>A0A545T325_9GAMM</name>